<dbReference type="InterPro" id="IPR029063">
    <property type="entry name" value="SAM-dependent_MTases_sf"/>
</dbReference>
<dbReference type="PROSITE" id="PS51678">
    <property type="entry name" value="SAM_MT_PRMT"/>
    <property type="match status" value="2"/>
</dbReference>
<dbReference type="GO" id="GO:0042054">
    <property type="term" value="F:histone methyltransferase activity"/>
    <property type="evidence" value="ECO:0007669"/>
    <property type="project" value="TreeGrafter"/>
</dbReference>
<dbReference type="Proteomes" id="UP000828390">
    <property type="component" value="Unassembled WGS sequence"/>
</dbReference>
<reference evidence="8" key="2">
    <citation type="submission" date="2020-11" db="EMBL/GenBank/DDBJ databases">
        <authorList>
            <person name="McCartney M.A."/>
            <person name="Auch B."/>
            <person name="Kono T."/>
            <person name="Mallez S."/>
            <person name="Becker A."/>
            <person name="Gohl D.M."/>
            <person name="Silverstein K.A.T."/>
            <person name="Koren S."/>
            <person name="Bechman K.B."/>
            <person name="Herman A."/>
            <person name="Abrahante J.E."/>
            <person name="Garbe J."/>
        </authorList>
    </citation>
    <scope>NUCLEOTIDE SEQUENCE</scope>
    <source>
        <strain evidence="8">Duluth1</strain>
        <tissue evidence="8">Whole animal</tissue>
    </source>
</reference>
<dbReference type="GO" id="GO:0016274">
    <property type="term" value="F:protein-arginine N-methyltransferase activity"/>
    <property type="evidence" value="ECO:0007669"/>
    <property type="project" value="InterPro"/>
</dbReference>
<gene>
    <name evidence="8" type="ORF">DPMN_173827</name>
</gene>
<dbReference type="Gene3D" id="2.70.160.11">
    <property type="entry name" value="Hnrnp arginine n-methyltransferase1"/>
    <property type="match status" value="2"/>
</dbReference>
<keyword evidence="1 6" id="KW-0489">Methyltransferase</keyword>
<dbReference type="Gene3D" id="3.40.50.150">
    <property type="entry name" value="Vaccinia Virus protein VP39"/>
    <property type="match status" value="2"/>
</dbReference>
<dbReference type="EC" id="2.1.1.-" evidence="5"/>
<dbReference type="InterPro" id="IPR025799">
    <property type="entry name" value="Arg_MeTrfase"/>
</dbReference>
<dbReference type="FunFam" id="3.40.50.150:FF:000070">
    <property type="entry name" value="Protein arginine N-methyltransferase 7"/>
    <property type="match status" value="1"/>
</dbReference>
<dbReference type="Pfam" id="PF06325">
    <property type="entry name" value="PrmA"/>
    <property type="match status" value="1"/>
</dbReference>
<comment type="function">
    <text evidence="5">Arginine methyltransferase that can both catalyze the formation of omega-N monomethylarginine (MMA) and symmetrical dimethylarginine (sDMA).</text>
</comment>
<evidence type="ECO:0000313" key="9">
    <source>
        <dbReference type="Proteomes" id="UP000828390"/>
    </source>
</evidence>
<dbReference type="PANTHER" id="PTHR11006">
    <property type="entry name" value="PROTEIN ARGININE N-METHYLTRANSFERASE"/>
    <property type="match status" value="1"/>
</dbReference>
<dbReference type="FunFam" id="3.40.50.150:FF:000071">
    <property type="entry name" value="Protein arginine N-methyltransferase 7"/>
    <property type="match status" value="1"/>
</dbReference>
<accession>A0A9D4E6A3</accession>
<keyword evidence="4" id="KW-0677">Repeat</keyword>
<dbReference type="PANTHER" id="PTHR11006:SF4">
    <property type="entry name" value="PROTEIN ARGININE N-METHYLTRANSFERASE 7"/>
    <property type="match status" value="1"/>
</dbReference>
<sequence>MIFPICFGRNIRTMSTFVSRINRITGKMEWDFRDDEYDFKQEIARSSYADMLHDTERNRLYYEGLKVAIELKRKAGQAVHVLDIGTGTGLLSMMAARLGADTVHACEAFTPMAECAKKIIAENGFTDKITVIPKRSTELKIGPDMPCRANILVTEVFDTELIGEGAISTFTHAHNELLEEGCIVVPSRGTVFIQLVSSELVRRWNQITDFSGPLDLRTPPGILRCGGAPSLHDLQLDQLPEDKFTKLSEPFKVFSFDFTGQSPLLADRTTKSSVEMIVSGSVDAVFMWWDLEMDPEGEITLSCAPHWAHPTPHNMQWRDHWMQAIYYPYSQLTVEKGETINVISKHDEYSLWFDVAKGHLQGGCLDDRPICTCGAHIAYSRSRMGMLSDPARRDTYTRILKQHIKAGESTVLCISDGSLLPLMAARLGAKHVYVIESNFLCTRVMGEFVTVNGLKDRVTILDRSVQDIQAADIPDKIDIVVGEPVFQTAVLPWDAISFWYIAQALGSCLSPGLVCLPRTLTVYALPVEYEHLWKIRANVGVSEGFDISQFDKLIQSNSESVDEVVEPQPLWEYPCRASGPVMPVLTVDGTQPLDSMPLLENVVQLHVDRQVFNQPCNGIALWAEFNFGDDHVISTGPTQPIKIGCKVIWDYYSKQGVHLFYNNTKSSGQLLTNSAIEATVKFDPAHGELCFKFTPHWSNS</sequence>
<dbReference type="CDD" id="cd02440">
    <property type="entry name" value="AdoMet_MTases"/>
    <property type="match status" value="1"/>
</dbReference>
<dbReference type="PIRSF" id="PIRSF036946">
    <property type="entry name" value="Arg_N-mtase"/>
    <property type="match status" value="1"/>
</dbReference>
<dbReference type="EMBL" id="JAIWYP010000009">
    <property type="protein sequence ID" value="KAH3772487.1"/>
    <property type="molecule type" value="Genomic_DNA"/>
</dbReference>
<dbReference type="GO" id="GO:0032259">
    <property type="term" value="P:methylation"/>
    <property type="evidence" value="ECO:0007669"/>
    <property type="project" value="UniProtKB-KW"/>
</dbReference>
<reference evidence="8" key="1">
    <citation type="journal article" date="2019" name="bioRxiv">
        <title>The Genome of the Zebra Mussel, Dreissena polymorpha: A Resource for Invasive Species Research.</title>
        <authorList>
            <person name="McCartney M.A."/>
            <person name="Auch B."/>
            <person name="Kono T."/>
            <person name="Mallez S."/>
            <person name="Zhang Y."/>
            <person name="Obille A."/>
            <person name="Becker A."/>
            <person name="Abrahante J.E."/>
            <person name="Garbe J."/>
            <person name="Badalamenti J.P."/>
            <person name="Herman A."/>
            <person name="Mangelson H."/>
            <person name="Liachko I."/>
            <person name="Sullivan S."/>
            <person name="Sone E.D."/>
            <person name="Koren S."/>
            <person name="Silverstein K.A.T."/>
            <person name="Beckman K.B."/>
            <person name="Gohl D.M."/>
        </authorList>
    </citation>
    <scope>NUCLEOTIDE SEQUENCE</scope>
    <source>
        <strain evidence="8">Duluth1</strain>
        <tissue evidence="8">Whole animal</tissue>
    </source>
</reference>
<evidence type="ECO:0000256" key="3">
    <source>
        <dbReference type="ARBA" id="ARBA00022691"/>
    </source>
</evidence>
<keyword evidence="3 6" id="KW-0949">S-adenosyl-L-methionine</keyword>
<evidence type="ECO:0000259" key="7">
    <source>
        <dbReference type="Pfam" id="PF22528"/>
    </source>
</evidence>
<evidence type="ECO:0000256" key="5">
    <source>
        <dbReference type="PIRNR" id="PIRNR036946"/>
    </source>
</evidence>
<name>A0A9D4E6A3_DREPO</name>
<feature type="domain" description="Protein arginine N-methyltransferase" evidence="7">
    <location>
        <begin position="245"/>
        <end position="354"/>
    </location>
</feature>
<keyword evidence="9" id="KW-1185">Reference proteome</keyword>
<keyword evidence="2 6" id="KW-0808">Transferase</keyword>
<comment type="caution">
    <text evidence="8">The sequence shown here is derived from an EMBL/GenBank/DDBJ whole genome shotgun (WGS) entry which is preliminary data.</text>
</comment>
<evidence type="ECO:0000256" key="1">
    <source>
        <dbReference type="ARBA" id="ARBA00022603"/>
    </source>
</evidence>
<evidence type="ECO:0000256" key="6">
    <source>
        <dbReference type="PROSITE-ProRule" id="PRU01015"/>
    </source>
</evidence>
<dbReference type="InterPro" id="IPR055135">
    <property type="entry name" value="PRMT_dom"/>
</dbReference>
<proteinExistence type="inferred from homology"/>
<dbReference type="SUPFAM" id="SSF53335">
    <property type="entry name" value="S-adenosyl-L-methionine-dependent methyltransferases"/>
    <property type="match status" value="2"/>
</dbReference>
<evidence type="ECO:0000256" key="2">
    <source>
        <dbReference type="ARBA" id="ARBA00022679"/>
    </source>
</evidence>
<dbReference type="InterPro" id="IPR014644">
    <property type="entry name" value="MeTrfase_PRMT7"/>
</dbReference>
<evidence type="ECO:0000313" key="8">
    <source>
        <dbReference type="EMBL" id="KAH3772487.1"/>
    </source>
</evidence>
<protein>
    <recommendedName>
        <fullName evidence="5">Protein arginine N-methyltransferase</fullName>
        <ecNumber evidence="5">2.1.1.-</ecNumber>
    </recommendedName>
</protein>
<organism evidence="8 9">
    <name type="scientific">Dreissena polymorpha</name>
    <name type="common">Zebra mussel</name>
    <name type="synonym">Mytilus polymorpha</name>
    <dbReference type="NCBI Taxonomy" id="45954"/>
    <lineage>
        <taxon>Eukaryota</taxon>
        <taxon>Metazoa</taxon>
        <taxon>Spiralia</taxon>
        <taxon>Lophotrochozoa</taxon>
        <taxon>Mollusca</taxon>
        <taxon>Bivalvia</taxon>
        <taxon>Autobranchia</taxon>
        <taxon>Heteroconchia</taxon>
        <taxon>Euheterodonta</taxon>
        <taxon>Imparidentia</taxon>
        <taxon>Neoheterodontei</taxon>
        <taxon>Myida</taxon>
        <taxon>Dreissenoidea</taxon>
        <taxon>Dreissenidae</taxon>
        <taxon>Dreissena</taxon>
    </lineage>
</organism>
<comment type="similarity">
    <text evidence="5">Belongs to the class I-like SAM-binding methyltransferase superfamily. Protein arginine N-methyltransferase family. PRMT7 subfamily.</text>
</comment>
<evidence type="ECO:0000256" key="4">
    <source>
        <dbReference type="ARBA" id="ARBA00022737"/>
    </source>
</evidence>
<dbReference type="AlphaFoldDB" id="A0A9D4E6A3"/>
<dbReference type="Pfam" id="PF22528">
    <property type="entry name" value="PRMT_C"/>
    <property type="match status" value="1"/>
</dbReference>